<organism evidence="2 3">
    <name type="scientific">Neotabrizicola shimadae</name>
    <dbReference type="NCBI Taxonomy" id="2807096"/>
    <lineage>
        <taxon>Bacteria</taxon>
        <taxon>Pseudomonadati</taxon>
        <taxon>Pseudomonadota</taxon>
        <taxon>Alphaproteobacteria</taxon>
        <taxon>Rhodobacterales</taxon>
        <taxon>Paracoccaceae</taxon>
        <taxon>Neotabrizicola</taxon>
    </lineage>
</organism>
<gene>
    <name evidence="2" type="ORF">JO391_05830</name>
</gene>
<dbReference type="RefSeq" id="WP_220663295.1">
    <property type="nucleotide sequence ID" value="NZ_CP069370.1"/>
</dbReference>
<keyword evidence="3" id="KW-1185">Reference proteome</keyword>
<feature type="chain" id="PRO_5034549365" evidence="1">
    <location>
        <begin position="18"/>
        <end position="122"/>
    </location>
</feature>
<evidence type="ECO:0000313" key="2">
    <source>
        <dbReference type="EMBL" id="QYZ71029.1"/>
    </source>
</evidence>
<dbReference type="EMBL" id="CP069370">
    <property type="protein sequence ID" value="QYZ71029.1"/>
    <property type="molecule type" value="Genomic_DNA"/>
</dbReference>
<dbReference type="AlphaFoldDB" id="A0A8G0ZV48"/>
<protein>
    <submittedName>
        <fullName evidence="2">Uncharacterized protein</fullName>
    </submittedName>
</protein>
<reference evidence="2" key="1">
    <citation type="submission" date="2021-02" db="EMBL/GenBank/DDBJ databases">
        <title>Rhodobacter shimadae sp. nov., an aerobic anoxygenic phototrophic bacterium isolated from a hot spring.</title>
        <authorList>
            <person name="Muramatsu S."/>
            <person name="Haruta S."/>
            <person name="Hirose S."/>
            <person name="Hanada S."/>
        </authorList>
    </citation>
    <scope>NUCLEOTIDE SEQUENCE</scope>
    <source>
        <strain evidence="2">N10</strain>
    </source>
</reference>
<accession>A0A8G0ZV48</accession>
<evidence type="ECO:0000313" key="3">
    <source>
        <dbReference type="Proteomes" id="UP000826300"/>
    </source>
</evidence>
<dbReference type="Proteomes" id="UP000826300">
    <property type="component" value="Chromosome"/>
</dbReference>
<keyword evidence="1" id="KW-0732">Signal</keyword>
<dbReference type="KEGG" id="nsm:JO391_05830"/>
<proteinExistence type="predicted"/>
<evidence type="ECO:0000256" key="1">
    <source>
        <dbReference type="SAM" id="SignalP"/>
    </source>
</evidence>
<sequence length="122" mass="13398">MRAALLPLFLLAACVQAGPQAAGQAARGETIVIDGVTMQLRQEYNWPSMIAPVSVETGKTEFVQSGTADTVIVSGSPDSRVRAIKALAQFCNEEIDPDGFDTQFVYKDPATGDWWFDQWRCR</sequence>
<name>A0A8G0ZV48_9RHOB</name>
<feature type="signal peptide" evidence="1">
    <location>
        <begin position="1"/>
        <end position="17"/>
    </location>
</feature>